<proteinExistence type="predicted"/>
<name>S8AXE4_DACHA</name>
<reference evidence="2 3" key="1">
    <citation type="journal article" date="2013" name="PLoS Genet.">
        <title>Genomic mechanisms accounting for the adaptation to parasitism in nematode-trapping fungi.</title>
        <authorList>
            <person name="Meerupati T."/>
            <person name="Andersson K.M."/>
            <person name="Friman E."/>
            <person name="Kumar D."/>
            <person name="Tunlid A."/>
            <person name="Ahren D."/>
        </authorList>
    </citation>
    <scope>NUCLEOTIDE SEQUENCE [LARGE SCALE GENOMIC DNA]</scope>
    <source>
        <strain evidence="2 3">CBS 200.50</strain>
    </source>
</reference>
<accession>S8AXE4</accession>
<evidence type="ECO:0000313" key="3">
    <source>
        <dbReference type="Proteomes" id="UP000015100"/>
    </source>
</evidence>
<reference evidence="3" key="2">
    <citation type="submission" date="2013-04" db="EMBL/GenBank/DDBJ databases">
        <title>Genomic mechanisms accounting for the adaptation to parasitism in nematode-trapping fungi.</title>
        <authorList>
            <person name="Ahren D.G."/>
        </authorList>
    </citation>
    <scope>NUCLEOTIDE SEQUENCE [LARGE SCALE GENOMIC DNA]</scope>
    <source>
        <strain evidence="3">CBS 200.50</strain>
    </source>
</reference>
<organism evidence="2 3">
    <name type="scientific">Dactylellina haptotyla (strain CBS 200.50)</name>
    <name type="common">Nematode-trapping fungus</name>
    <name type="synonym">Monacrosporium haptotylum</name>
    <dbReference type="NCBI Taxonomy" id="1284197"/>
    <lineage>
        <taxon>Eukaryota</taxon>
        <taxon>Fungi</taxon>
        <taxon>Dikarya</taxon>
        <taxon>Ascomycota</taxon>
        <taxon>Pezizomycotina</taxon>
        <taxon>Orbiliomycetes</taxon>
        <taxon>Orbiliales</taxon>
        <taxon>Orbiliaceae</taxon>
        <taxon>Dactylellina</taxon>
    </lineage>
</organism>
<feature type="region of interest" description="Disordered" evidence="1">
    <location>
        <begin position="1"/>
        <end position="23"/>
    </location>
</feature>
<evidence type="ECO:0000256" key="1">
    <source>
        <dbReference type="SAM" id="MobiDB-lite"/>
    </source>
</evidence>
<dbReference type="AlphaFoldDB" id="S8AXE4"/>
<sequence>MSYRRPDISGEPDVFDDESRYESDDIDDITERLKSTSLSVVRYTGSRPSESPDYLDDDEDSYLNEIPHITVTARRPGLNVNQTDPHMAPSGPIYRKGDKVISEEMQWEIHDYEYEHETRIWVYYTLPWPENPESLPSKSFTEDQIGRRIRPEPYYEIDDKFRDRGREKWIINAMYFDASRQVCEWYYEMVHHKGKYRPEWTIESELHKWKRKSSKRY</sequence>
<comment type="caution">
    <text evidence="2">The sequence shown here is derived from an EMBL/GenBank/DDBJ whole genome shotgun (WGS) entry which is preliminary data.</text>
</comment>
<dbReference type="HOGENOM" id="CLU_1272250_0_0_1"/>
<dbReference type="Proteomes" id="UP000015100">
    <property type="component" value="Unassembled WGS sequence"/>
</dbReference>
<evidence type="ECO:0000313" key="2">
    <source>
        <dbReference type="EMBL" id="EPS45656.1"/>
    </source>
</evidence>
<protein>
    <submittedName>
        <fullName evidence="2">Uncharacterized protein</fullName>
    </submittedName>
</protein>
<keyword evidence="3" id="KW-1185">Reference proteome</keyword>
<dbReference type="EMBL" id="AQGS01000009">
    <property type="protein sequence ID" value="EPS45656.1"/>
    <property type="molecule type" value="Genomic_DNA"/>
</dbReference>
<gene>
    <name evidence="2" type="ORF">H072_360</name>
</gene>